<evidence type="ECO:0000313" key="7">
    <source>
        <dbReference type="EMBL" id="KAJ8409016.1"/>
    </source>
</evidence>
<dbReference type="GO" id="GO:0016251">
    <property type="term" value="F:RNA polymerase II general transcription initiation factor activity"/>
    <property type="evidence" value="ECO:0007669"/>
    <property type="project" value="TreeGrafter"/>
</dbReference>
<keyword evidence="8" id="KW-1185">Reference proteome</keyword>
<organism evidence="7 8">
    <name type="scientific">Aldrovandia affinis</name>
    <dbReference type="NCBI Taxonomy" id="143900"/>
    <lineage>
        <taxon>Eukaryota</taxon>
        <taxon>Metazoa</taxon>
        <taxon>Chordata</taxon>
        <taxon>Craniata</taxon>
        <taxon>Vertebrata</taxon>
        <taxon>Euteleostomi</taxon>
        <taxon>Actinopterygii</taxon>
        <taxon>Neopterygii</taxon>
        <taxon>Teleostei</taxon>
        <taxon>Notacanthiformes</taxon>
        <taxon>Halosauridae</taxon>
        <taxon>Aldrovandia</taxon>
    </lineage>
</organism>
<dbReference type="GO" id="GO:0005669">
    <property type="term" value="C:transcription factor TFIID complex"/>
    <property type="evidence" value="ECO:0007669"/>
    <property type="project" value="InterPro"/>
</dbReference>
<dbReference type="FunFam" id="1.20.120.1110:FF:000002">
    <property type="entry name" value="Transcription initiation factor TFIID subunit 4B"/>
    <property type="match status" value="1"/>
</dbReference>
<dbReference type="InterPro" id="IPR037249">
    <property type="entry name" value="TAFH/NHR1_dom_sf"/>
</dbReference>
<dbReference type="GO" id="GO:0003677">
    <property type="term" value="F:DNA binding"/>
    <property type="evidence" value="ECO:0007669"/>
    <property type="project" value="TreeGrafter"/>
</dbReference>
<dbReference type="PANTHER" id="PTHR15138:SF18">
    <property type="entry name" value="TATA-BOX BINDING PROTEIN ASSOCIATED FACTOR 4"/>
    <property type="match status" value="1"/>
</dbReference>
<keyword evidence="4" id="KW-0539">Nucleus</keyword>
<dbReference type="Gene3D" id="1.20.120.1110">
    <property type="entry name" value="TAFH/NHR1 domain"/>
    <property type="match status" value="1"/>
</dbReference>
<evidence type="ECO:0000259" key="6">
    <source>
        <dbReference type="PROSITE" id="PS51119"/>
    </source>
</evidence>
<name>A0AAD7WTM0_9TELE</name>
<evidence type="ECO:0000256" key="3">
    <source>
        <dbReference type="ARBA" id="ARBA00023163"/>
    </source>
</evidence>
<evidence type="ECO:0000256" key="1">
    <source>
        <dbReference type="ARBA" id="ARBA00004123"/>
    </source>
</evidence>
<feature type="compositionally biased region" description="Polar residues" evidence="5">
    <location>
        <begin position="453"/>
        <end position="469"/>
    </location>
</feature>
<evidence type="ECO:0000256" key="5">
    <source>
        <dbReference type="SAM" id="MobiDB-lite"/>
    </source>
</evidence>
<protein>
    <recommendedName>
        <fullName evidence="6">TAFH domain-containing protein</fullName>
    </recommendedName>
</protein>
<feature type="domain" description="TAFH" evidence="6">
    <location>
        <begin position="537"/>
        <end position="634"/>
    </location>
</feature>
<proteinExistence type="predicted"/>
<reference evidence="7" key="1">
    <citation type="journal article" date="2023" name="Science">
        <title>Genome structures resolve the early diversification of teleost fishes.</title>
        <authorList>
            <person name="Parey E."/>
            <person name="Louis A."/>
            <person name="Montfort J."/>
            <person name="Bouchez O."/>
            <person name="Roques C."/>
            <person name="Iampietro C."/>
            <person name="Lluch J."/>
            <person name="Castinel A."/>
            <person name="Donnadieu C."/>
            <person name="Desvignes T."/>
            <person name="Floi Bucao C."/>
            <person name="Jouanno E."/>
            <person name="Wen M."/>
            <person name="Mejri S."/>
            <person name="Dirks R."/>
            <person name="Jansen H."/>
            <person name="Henkel C."/>
            <person name="Chen W.J."/>
            <person name="Zahm M."/>
            <person name="Cabau C."/>
            <person name="Klopp C."/>
            <person name="Thompson A.W."/>
            <person name="Robinson-Rechavi M."/>
            <person name="Braasch I."/>
            <person name="Lecointre G."/>
            <person name="Bobe J."/>
            <person name="Postlethwait J.H."/>
            <person name="Berthelot C."/>
            <person name="Roest Crollius H."/>
            <person name="Guiguen Y."/>
        </authorList>
    </citation>
    <scope>NUCLEOTIDE SEQUENCE</scope>
    <source>
        <strain evidence="7">NC1722</strain>
    </source>
</reference>
<gene>
    <name evidence="7" type="ORF">AAFF_G00240370</name>
</gene>
<dbReference type="GO" id="GO:0006355">
    <property type="term" value="P:regulation of DNA-templated transcription"/>
    <property type="evidence" value="ECO:0007669"/>
    <property type="project" value="UniProtKB-ARBA"/>
</dbReference>
<dbReference type="Pfam" id="PF07531">
    <property type="entry name" value="TAFH"/>
    <property type="match status" value="1"/>
</dbReference>
<feature type="region of interest" description="Disordered" evidence="5">
    <location>
        <begin position="431"/>
        <end position="469"/>
    </location>
</feature>
<dbReference type="GO" id="GO:0006367">
    <property type="term" value="P:transcription initiation at RNA polymerase II promoter"/>
    <property type="evidence" value="ECO:0007669"/>
    <property type="project" value="TreeGrafter"/>
</dbReference>
<dbReference type="SUPFAM" id="SSF158553">
    <property type="entry name" value="TAFH domain-like"/>
    <property type="match status" value="1"/>
</dbReference>
<evidence type="ECO:0000256" key="2">
    <source>
        <dbReference type="ARBA" id="ARBA00023015"/>
    </source>
</evidence>
<dbReference type="PANTHER" id="PTHR15138">
    <property type="entry name" value="TRANSCRIPTION INITIATION FACTOR TFIID SUBUNIT 4"/>
    <property type="match status" value="1"/>
</dbReference>
<comment type="subcellular location">
    <subcellularLocation>
        <location evidence="1">Nucleus</location>
    </subcellularLocation>
</comment>
<feature type="compositionally biased region" description="Low complexity" evidence="5">
    <location>
        <begin position="431"/>
        <end position="452"/>
    </location>
</feature>
<dbReference type="Proteomes" id="UP001221898">
    <property type="component" value="Unassembled WGS sequence"/>
</dbReference>
<evidence type="ECO:0000256" key="4">
    <source>
        <dbReference type="ARBA" id="ARBA00023242"/>
    </source>
</evidence>
<keyword evidence="2" id="KW-0805">Transcription regulation</keyword>
<sequence>MAAGSDLLDEVFFNTEVDEKVVNDLVGSLESELTGSGHGNSEVRVQAVSNHTGNPGVGGNANVQESKMGLAQQLAKAGAGVQGGVINNTRSQGSAMDAATGITSAAGSTTSVGHSQGKTVAVSAMVTAVPNHDVGSGKVGTSGVQTLNGSNVVMNSHNSGSVAAYTGTPVSSTSSGSSSNTVPVVSIVNNGPGSVVKENVNAVLPPSSSTVIQTSLMNAQNIITSTVISSQATSLSSGPTVTLVRPPMQTQGLGTTQNGSNNTVLTSTVNVANLNTTVPSGIPLQTPLLNRSQSPATVAVSGGPPVIKSESPKTIIQTTHQTVAAGVVTNVNLSQPMQSALQPATSGSAAGAIGKSPVLQNVTRTPTSATVPATPGGIRAIAPQVLAPRLPHPPQNQPNIQNIQLPPGMVLVRSDSGQLLMIHQQTLAQMQAQSQSQSAMAPRPATPTSSPPVQLTSVQAPGTPILTRQVTPTTIIKQATPTQTTVQRPPVLQNPIMLGGAAAATSVGTAAPVQPGVAPRTVIGTPGTPTTTATETLENVKKCKNFLSTLIKLASSGKQSSETAANVKELVKNLLEGKLEAEDFTSRLYRELNSSPQPYLVPFLKRSLPALRQLTPDSAAFIQQSQFPQTTTTTALTAVVLSSPMQRPAGKTSATVTSTLHQPVISLAQPGQGKAGQPASLILQQSQQQAAMVRPPQVTLAQTPMVTLRQPHSRLMLSQPQVVICRCLCSSRQSHW</sequence>
<evidence type="ECO:0000313" key="8">
    <source>
        <dbReference type="Proteomes" id="UP001221898"/>
    </source>
</evidence>
<dbReference type="PROSITE" id="PS51119">
    <property type="entry name" value="TAFH"/>
    <property type="match status" value="1"/>
</dbReference>
<keyword evidence="3" id="KW-0804">Transcription</keyword>
<dbReference type="InterPro" id="IPR003894">
    <property type="entry name" value="TAFH_NHR1"/>
</dbReference>
<dbReference type="SMART" id="SM00549">
    <property type="entry name" value="TAFH"/>
    <property type="match status" value="1"/>
</dbReference>
<comment type="caution">
    <text evidence="7">The sequence shown here is derived from an EMBL/GenBank/DDBJ whole genome shotgun (WGS) entry which is preliminary data.</text>
</comment>
<accession>A0AAD7WTM0</accession>
<dbReference type="AlphaFoldDB" id="A0AAD7WTM0"/>
<dbReference type="InterPro" id="IPR045144">
    <property type="entry name" value="TAF4"/>
</dbReference>
<dbReference type="EMBL" id="JAINUG010000032">
    <property type="protein sequence ID" value="KAJ8409016.1"/>
    <property type="molecule type" value="Genomic_DNA"/>
</dbReference>